<dbReference type="InterPro" id="IPR056789">
    <property type="entry name" value="LRR_R13L1-DRL21"/>
</dbReference>
<evidence type="ECO:0000256" key="2">
    <source>
        <dbReference type="ARBA" id="ARBA00022821"/>
    </source>
</evidence>
<comment type="caution">
    <text evidence="6">The sequence shown here is derived from an EMBL/GenBank/DDBJ whole genome shotgun (WGS) entry which is preliminary data.</text>
</comment>
<evidence type="ECO:0000313" key="7">
    <source>
        <dbReference type="Proteomes" id="UP001151287"/>
    </source>
</evidence>
<dbReference type="Pfam" id="PF25019">
    <property type="entry name" value="LRR_R13L1-DRL21"/>
    <property type="match status" value="1"/>
</dbReference>
<dbReference type="Pfam" id="PF23559">
    <property type="entry name" value="WHD_DRP"/>
    <property type="match status" value="1"/>
</dbReference>
<gene>
    <name evidence="6" type="ORF">LUZ63_016909</name>
</gene>
<dbReference type="Proteomes" id="UP001151287">
    <property type="component" value="Unassembled WGS sequence"/>
</dbReference>
<dbReference type="Pfam" id="PF00931">
    <property type="entry name" value="NB-ARC"/>
    <property type="match status" value="1"/>
</dbReference>
<dbReference type="EMBL" id="JAMQYH010000005">
    <property type="protein sequence ID" value="KAJ1685519.1"/>
    <property type="molecule type" value="Genomic_DNA"/>
</dbReference>
<dbReference type="InterPro" id="IPR032675">
    <property type="entry name" value="LRR_dom_sf"/>
</dbReference>
<dbReference type="OrthoDB" id="670816at2759"/>
<keyword evidence="1" id="KW-0433">Leucine-rich repeat</keyword>
<dbReference type="InterPro" id="IPR027417">
    <property type="entry name" value="P-loop_NTPase"/>
</dbReference>
<organism evidence="6 7">
    <name type="scientific">Rhynchospora breviuscula</name>
    <dbReference type="NCBI Taxonomy" id="2022672"/>
    <lineage>
        <taxon>Eukaryota</taxon>
        <taxon>Viridiplantae</taxon>
        <taxon>Streptophyta</taxon>
        <taxon>Embryophyta</taxon>
        <taxon>Tracheophyta</taxon>
        <taxon>Spermatophyta</taxon>
        <taxon>Magnoliopsida</taxon>
        <taxon>Liliopsida</taxon>
        <taxon>Poales</taxon>
        <taxon>Cyperaceae</taxon>
        <taxon>Cyperoideae</taxon>
        <taxon>Rhynchosporeae</taxon>
        <taxon>Rhynchospora</taxon>
    </lineage>
</organism>
<name>A0A9Q0C1G6_9POAL</name>
<sequence>MPLVEPAFGLAALGWVASPVIKDLVSKGISYLGSDMAEELDDLETILLPQFQLTIQAAQNSPHKDKLEKWLDRLKNAYYGAEAILHDLEYERLKRRAKGDDRKKQWVCISSHPIIKPLAKVTSKVTKKTSPVMEPLKTITKKVNLKASPLSPQKKKLLAQLNKLKKIAAEAKEFRELLGIQFSNEKGAPIRNRTSEITSFLRDKVFGRDQVRDQIIKYLLDEQGESSSTRSYSVVAITGIGGAGKTTLAQYVYNDEIVQKYFGVTMWLCLSENKDMKEYTKEMIGCASGKKCEDIPSLDHLQKNLKETLSESKSILLVLDNVLYDEKKDNEWDNFFDPFVSIGGRFGIVVTSRETLFPNAFSRGKLLTIELPDLSPNDFQSLFRYYAMDGLEISDLLKTDLCDIGDHIAEEMNKSPLAAKVIGNQLRKQPEITFWQKILQSDILSSTREILLWSYQNLEEQLQRCILFDSLFPKGSYVNDGIEWVRYWVALDFIQCSDNNRNVEDVALEYFNKMVANGVVQLVDGKYYMHDLFRDLAQKLSIKDCFRVTSFEKETPIPSTTLYVYMEINKENVKKYLSSICDLRNVRALILDTRFSTLEDVNEVLPMVCNYCKHLRVLQVISNDYLKELPSVVGNLRNLRYLEIWESSIEVLPDTVSQLYHLQFLLLPTSIKALPPKMSDLIKLRNIIMYDRNYNHVHSLPPIPYLGKLTSLQSLSEFHVRSEVGYELCQLGCLNEIAGSLRIVNLENVRQKDEAIEARLFEKPKLKRLELVWAESSENGFDSEVIEALQPAKGLQSLSIEGYGGSRCPSWLLEGSFLRNIKYLKFYNCSGLRGLPPNFHQLCPYLTEFRVGKCPRLIFVCENELQLNNNEGTINELSLFPLDYVIYNELEMIDVLNYESGSIYKILLEENYCGPIQEFLEADVPPVQDDVPCSIYKVLTDWSICHQKRMDFIFRCKTKTNKLLLPSKLHVLFISFCCISDGTLSDCLRGMATIKELYFEGIMTITTLPPVEVLKDLHSLRDLTIKNCWCLRSLDGLHALPNLEKFILDTCWNLKMKSDHTELPPTLQSIIIEGCEVSQTLSLDNLQFLRHNRIRNSGSLTNLSFGHLTSLQSLHLIDCPKIQHIQSLVPLSFIDTLSLLRLPNLDVKISVLKTWKGCRRLYISSSAILNELQLLENFDAIQTLIIEKCDEDVISFEKSDHLRSIKTLRFYGCKLKHLSSTLSNFSNLEIIHFRKCSRISKLPELPKSVQEIIIEDCPELKERCQPNGTEWHKIQYIQSRSIE</sequence>
<evidence type="ECO:0000259" key="4">
    <source>
        <dbReference type="Pfam" id="PF23559"/>
    </source>
</evidence>
<keyword evidence="7" id="KW-1185">Reference proteome</keyword>
<feature type="domain" description="NB-ARC" evidence="3">
    <location>
        <begin position="213"/>
        <end position="383"/>
    </location>
</feature>
<keyword evidence="2" id="KW-0611">Plant defense</keyword>
<dbReference type="InterPro" id="IPR002182">
    <property type="entry name" value="NB-ARC"/>
</dbReference>
<reference evidence="6" key="1">
    <citation type="journal article" date="2022" name="Cell">
        <title>Repeat-based holocentromeres influence genome architecture and karyotype evolution.</title>
        <authorList>
            <person name="Hofstatter P.G."/>
            <person name="Thangavel G."/>
            <person name="Lux T."/>
            <person name="Neumann P."/>
            <person name="Vondrak T."/>
            <person name="Novak P."/>
            <person name="Zhang M."/>
            <person name="Costa L."/>
            <person name="Castellani M."/>
            <person name="Scott A."/>
            <person name="Toegelov H."/>
            <person name="Fuchs J."/>
            <person name="Mata-Sucre Y."/>
            <person name="Dias Y."/>
            <person name="Vanzela A.L.L."/>
            <person name="Huettel B."/>
            <person name="Almeida C.C.S."/>
            <person name="Simkova H."/>
            <person name="Souza G."/>
            <person name="Pedrosa-Harand A."/>
            <person name="Macas J."/>
            <person name="Mayer K.F.X."/>
            <person name="Houben A."/>
            <person name="Marques A."/>
        </authorList>
    </citation>
    <scope>NUCLEOTIDE SEQUENCE</scope>
    <source>
        <strain evidence="6">RhyBre1mFocal</strain>
    </source>
</reference>
<evidence type="ECO:0000259" key="3">
    <source>
        <dbReference type="Pfam" id="PF00931"/>
    </source>
</evidence>
<dbReference type="GO" id="GO:0043531">
    <property type="term" value="F:ADP binding"/>
    <property type="evidence" value="ECO:0007669"/>
    <property type="project" value="InterPro"/>
</dbReference>
<dbReference type="InterPro" id="IPR058922">
    <property type="entry name" value="WHD_DRP"/>
</dbReference>
<dbReference type="Gene3D" id="3.40.50.300">
    <property type="entry name" value="P-loop containing nucleotide triphosphate hydrolases"/>
    <property type="match status" value="1"/>
</dbReference>
<accession>A0A9Q0C1G6</accession>
<dbReference type="Gene3D" id="3.80.10.10">
    <property type="entry name" value="Ribonuclease Inhibitor"/>
    <property type="match status" value="2"/>
</dbReference>
<proteinExistence type="predicted"/>
<dbReference type="SUPFAM" id="SSF52540">
    <property type="entry name" value="P-loop containing nucleoside triphosphate hydrolases"/>
    <property type="match status" value="1"/>
</dbReference>
<evidence type="ECO:0000313" key="6">
    <source>
        <dbReference type="EMBL" id="KAJ1685519.1"/>
    </source>
</evidence>
<evidence type="ECO:0000259" key="5">
    <source>
        <dbReference type="Pfam" id="PF25019"/>
    </source>
</evidence>
<evidence type="ECO:0000256" key="1">
    <source>
        <dbReference type="ARBA" id="ARBA00022614"/>
    </source>
</evidence>
<dbReference type="InterPro" id="IPR042197">
    <property type="entry name" value="Apaf_helical"/>
</dbReference>
<dbReference type="PANTHER" id="PTHR36766">
    <property type="entry name" value="PLANT BROAD-SPECTRUM MILDEW RESISTANCE PROTEIN RPW8"/>
    <property type="match status" value="1"/>
</dbReference>
<feature type="domain" description="R13L1/DRL21-like LRR repeat region" evidence="5">
    <location>
        <begin position="729"/>
        <end position="851"/>
    </location>
</feature>
<dbReference type="PANTHER" id="PTHR36766:SF60">
    <property type="entry name" value="NB-ARC DOMAIN-CONTAINING PROTEIN"/>
    <property type="match status" value="1"/>
</dbReference>
<protein>
    <submittedName>
        <fullName evidence="6">Uncharacterized protein</fullName>
    </submittedName>
</protein>
<dbReference type="Gene3D" id="1.10.8.430">
    <property type="entry name" value="Helical domain of apoptotic protease-activating factors"/>
    <property type="match status" value="1"/>
</dbReference>
<feature type="domain" description="Disease resistance protein winged helix" evidence="4">
    <location>
        <begin position="471"/>
        <end position="537"/>
    </location>
</feature>
<dbReference type="SUPFAM" id="SSF52058">
    <property type="entry name" value="L domain-like"/>
    <property type="match status" value="2"/>
</dbReference>
<dbReference type="PRINTS" id="PR00364">
    <property type="entry name" value="DISEASERSIST"/>
</dbReference>